<dbReference type="PRINTS" id="PR00081">
    <property type="entry name" value="GDHRDH"/>
</dbReference>
<dbReference type="PRINTS" id="PR00080">
    <property type="entry name" value="SDRFAMILY"/>
</dbReference>
<keyword evidence="6" id="KW-1185">Reference proteome</keyword>
<gene>
    <name evidence="5" type="ORF">GCM10008066_16750</name>
</gene>
<evidence type="ECO:0000256" key="3">
    <source>
        <dbReference type="RuleBase" id="RU000363"/>
    </source>
</evidence>
<evidence type="ECO:0000313" key="5">
    <source>
        <dbReference type="EMBL" id="GGI18972.1"/>
    </source>
</evidence>
<comment type="caution">
    <text evidence="5">The sequence shown here is derived from an EMBL/GenBank/DDBJ whole genome shotgun (WGS) entry which is preliminary data.</text>
</comment>
<dbReference type="InterPro" id="IPR020904">
    <property type="entry name" value="Sc_DH/Rdtase_CS"/>
</dbReference>
<evidence type="ECO:0000259" key="4">
    <source>
        <dbReference type="SMART" id="SM00822"/>
    </source>
</evidence>
<protein>
    <submittedName>
        <fullName evidence="5">Short-chain dehydrogenase</fullName>
    </submittedName>
</protein>
<keyword evidence="2" id="KW-0560">Oxidoreductase</keyword>
<dbReference type="Proteomes" id="UP000642180">
    <property type="component" value="Unassembled WGS sequence"/>
</dbReference>
<comment type="similarity">
    <text evidence="1 3">Belongs to the short-chain dehydrogenases/reductases (SDR) family.</text>
</comment>
<dbReference type="Gene3D" id="3.40.50.720">
    <property type="entry name" value="NAD(P)-binding Rossmann-like Domain"/>
    <property type="match status" value="1"/>
</dbReference>
<reference evidence="6" key="1">
    <citation type="journal article" date="2019" name="Int. J. Syst. Evol. Microbiol.">
        <title>The Global Catalogue of Microorganisms (GCM) 10K type strain sequencing project: providing services to taxonomists for standard genome sequencing and annotation.</title>
        <authorList>
            <consortium name="The Broad Institute Genomics Platform"/>
            <consortium name="The Broad Institute Genome Sequencing Center for Infectious Disease"/>
            <person name="Wu L."/>
            <person name="Ma J."/>
        </authorList>
    </citation>
    <scope>NUCLEOTIDE SEQUENCE [LARGE SCALE GENOMIC DNA]</scope>
    <source>
        <strain evidence="6">CCM 2767</strain>
    </source>
</reference>
<organism evidence="5 6">
    <name type="scientific">Oxalicibacterium faecigallinarum</name>
    <dbReference type="NCBI Taxonomy" id="573741"/>
    <lineage>
        <taxon>Bacteria</taxon>
        <taxon>Pseudomonadati</taxon>
        <taxon>Pseudomonadota</taxon>
        <taxon>Betaproteobacteria</taxon>
        <taxon>Burkholderiales</taxon>
        <taxon>Oxalobacteraceae</taxon>
        <taxon>Oxalicibacterium</taxon>
    </lineage>
</organism>
<proteinExistence type="inferred from homology"/>
<dbReference type="EMBL" id="BMDI01000001">
    <property type="protein sequence ID" value="GGI18972.1"/>
    <property type="molecule type" value="Genomic_DNA"/>
</dbReference>
<evidence type="ECO:0000256" key="2">
    <source>
        <dbReference type="ARBA" id="ARBA00023002"/>
    </source>
</evidence>
<feature type="domain" description="Ketoreductase" evidence="4">
    <location>
        <begin position="7"/>
        <end position="196"/>
    </location>
</feature>
<dbReference type="Pfam" id="PF00106">
    <property type="entry name" value="adh_short"/>
    <property type="match status" value="1"/>
</dbReference>
<sequence>MSSSTSQRVFITGASSGLGVALARHYARQGASLGLVGRRGEALLELVDSLPNRDRHCLYTLDVTDHDALSNAAQHFMAHAGGIDIVIASAGISRGTLTEYSEDLDVFDRILAVNVTATVATFSPFLETMRQQAAAGNHGCRLVGIASVAGIRGLPGASAYSASKAAVISYCESLRVELKTDGIKVVTIAPGYIDTPMTQVNDYAMPFLMSAEDFAQQAADVIAAGRSYRVIPWQMGVVAKILRLLPNCAYDFLFRNAPRKKRTLPL</sequence>
<dbReference type="GO" id="GO:0016491">
    <property type="term" value="F:oxidoreductase activity"/>
    <property type="evidence" value="ECO:0007669"/>
    <property type="project" value="UniProtKB-KW"/>
</dbReference>
<evidence type="ECO:0000313" key="6">
    <source>
        <dbReference type="Proteomes" id="UP000642180"/>
    </source>
</evidence>
<name>A0A8J3ARA8_9BURK</name>
<dbReference type="RefSeq" id="WP_188380782.1">
    <property type="nucleotide sequence ID" value="NZ_BMDI01000001.1"/>
</dbReference>
<dbReference type="GO" id="GO:0016020">
    <property type="term" value="C:membrane"/>
    <property type="evidence" value="ECO:0007669"/>
    <property type="project" value="TreeGrafter"/>
</dbReference>
<dbReference type="PROSITE" id="PS00061">
    <property type="entry name" value="ADH_SHORT"/>
    <property type="match status" value="1"/>
</dbReference>
<dbReference type="SMART" id="SM00822">
    <property type="entry name" value="PKS_KR"/>
    <property type="match status" value="1"/>
</dbReference>
<dbReference type="PANTHER" id="PTHR44196:SF1">
    <property type="entry name" value="DEHYDROGENASE_REDUCTASE SDR FAMILY MEMBER 7B"/>
    <property type="match status" value="1"/>
</dbReference>
<evidence type="ECO:0000256" key="1">
    <source>
        <dbReference type="ARBA" id="ARBA00006484"/>
    </source>
</evidence>
<dbReference type="AlphaFoldDB" id="A0A8J3ARA8"/>
<dbReference type="InterPro" id="IPR002347">
    <property type="entry name" value="SDR_fam"/>
</dbReference>
<accession>A0A8J3ARA8</accession>
<dbReference type="SUPFAM" id="SSF51735">
    <property type="entry name" value="NAD(P)-binding Rossmann-fold domains"/>
    <property type="match status" value="1"/>
</dbReference>
<dbReference type="InterPro" id="IPR036291">
    <property type="entry name" value="NAD(P)-bd_dom_sf"/>
</dbReference>
<dbReference type="PANTHER" id="PTHR44196">
    <property type="entry name" value="DEHYDROGENASE/REDUCTASE SDR FAMILY MEMBER 7B"/>
    <property type="match status" value="1"/>
</dbReference>
<dbReference type="NCBIfam" id="NF005437">
    <property type="entry name" value="PRK07024.1"/>
    <property type="match status" value="1"/>
</dbReference>
<dbReference type="InterPro" id="IPR057326">
    <property type="entry name" value="KR_dom"/>
</dbReference>